<dbReference type="GO" id="GO:1990904">
    <property type="term" value="C:ribonucleoprotein complex"/>
    <property type="evidence" value="ECO:0007669"/>
    <property type="project" value="UniProtKB-KW"/>
</dbReference>
<evidence type="ECO:0000259" key="8">
    <source>
        <dbReference type="PROSITE" id="PS00651"/>
    </source>
</evidence>
<dbReference type="InterPro" id="IPR000244">
    <property type="entry name" value="Ribosomal_bL9"/>
</dbReference>
<dbReference type="eggNOG" id="COG0359">
    <property type="taxonomic scope" value="Bacteria"/>
</dbReference>
<dbReference type="NCBIfam" id="TIGR00158">
    <property type="entry name" value="L9"/>
    <property type="match status" value="1"/>
</dbReference>
<dbReference type="SUPFAM" id="SSF55653">
    <property type="entry name" value="Ribosomal protein L9 C-domain"/>
    <property type="match status" value="1"/>
</dbReference>
<dbReference type="InterPro" id="IPR009027">
    <property type="entry name" value="Ribosomal_bL9/RNase_H1_N"/>
</dbReference>
<evidence type="ECO:0000256" key="7">
    <source>
        <dbReference type="HAMAP-Rule" id="MF_00503"/>
    </source>
</evidence>
<gene>
    <name evidence="7" type="primary">rplI</name>
    <name evidence="9" type="ORF">GB2207_05187</name>
</gene>
<dbReference type="STRING" id="314287.GB2207_05187"/>
<accession>Q1YRP9</accession>
<evidence type="ECO:0000256" key="3">
    <source>
        <dbReference type="ARBA" id="ARBA00022884"/>
    </source>
</evidence>
<dbReference type="SUPFAM" id="SSF55658">
    <property type="entry name" value="L9 N-domain-like"/>
    <property type="match status" value="1"/>
</dbReference>
<keyword evidence="5 7" id="KW-0687">Ribonucleoprotein</keyword>
<dbReference type="GO" id="GO:0005840">
    <property type="term" value="C:ribosome"/>
    <property type="evidence" value="ECO:0007669"/>
    <property type="project" value="UniProtKB-KW"/>
</dbReference>
<evidence type="ECO:0000256" key="2">
    <source>
        <dbReference type="ARBA" id="ARBA00022730"/>
    </source>
</evidence>
<reference evidence="9 10" key="1">
    <citation type="submission" date="2006-03" db="EMBL/GenBank/DDBJ databases">
        <authorList>
            <person name="Giovannoni S.J."/>
            <person name="Cho J.-C."/>
            <person name="Ferriera S."/>
            <person name="Johnson J."/>
            <person name="Kravitz S."/>
            <person name="Halpern A."/>
            <person name="Remington K."/>
            <person name="Beeson K."/>
            <person name="Tran B."/>
            <person name="Rogers Y.-H."/>
            <person name="Friedman R."/>
            <person name="Venter J.C."/>
        </authorList>
    </citation>
    <scope>NUCLEOTIDE SEQUENCE [LARGE SCALE GENOMIC DNA]</scope>
    <source>
        <strain evidence="9 10">HTCC2207</strain>
    </source>
</reference>
<dbReference type="Gene3D" id="3.10.430.100">
    <property type="entry name" value="Ribosomal protein L9, C-terminal domain"/>
    <property type="match status" value="1"/>
</dbReference>
<dbReference type="PANTHER" id="PTHR21368">
    <property type="entry name" value="50S RIBOSOMAL PROTEIN L9"/>
    <property type="match status" value="1"/>
</dbReference>
<comment type="function">
    <text evidence="7">Binds to the 23S rRNA.</text>
</comment>
<keyword evidence="4 7" id="KW-0689">Ribosomal protein</keyword>
<dbReference type="GO" id="GO:0019843">
    <property type="term" value="F:rRNA binding"/>
    <property type="evidence" value="ECO:0007669"/>
    <property type="project" value="UniProtKB-UniRule"/>
</dbReference>
<evidence type="ECO:0000256" key="5">
    <source>
        <dbReference type="ARBA" id="ARBA00023274"/>
    </source>
</evidence>
<dbReference type="InterPro" id="IPR036791">
    <property type="entry name" value="Ribosomal_bL9_C_sf"/>
</dbReference>
<protein>
    <recommendedName>
        <fullName evidence="6 7">Large ribosomal subunit protein bL9</fullName>
    </recommendedName>
</protein>
<evidence type="ECO:0000256" key="4">
    <source>
        <dbReference type="ARBA" id="ARBA00022980"/>
    </source>
</evidence>
<dbReference type="InterPro" id="IPR036935">
    <property type="entry name" value="Ribosomal_bL9_N_sf"/>
</dbReference>
<dbReference type="AlphaFoldDB" id="Q1YRP9"/>
<dbReference type="Pfam" id="PF01281">
    <property type="entry name" value="Ribosomal_L9_N"/>
    <property type="match status" value="1"/>
</dbReference>
<sequence>MEVILLEKIGKLGNIGDKAVVKSGFGRNYLIPQGKAVFATAANIADFELRRADLEAAAASKLGAAEARAAALAAIGSVTITAVAGDEGKLFGSVGIRELEDALATAGSDINKSEINMPDGPIRFVGEFSIECQLHVDVTQSFTVIVEAE</sequence>
<dbReference type="OrthoDB" id="9788336at2"/>
<dbReference type="HAMAP" id="MF_00503">
    <property type="entry name" value="Ribosomal_bL9"/>
    <property type="match status" value="1"/>
</dbReference>
<dbReference type="Proteomes" id="UP000005555">
    <property type="component" value="Unassembled WGS sequence"/>
</dbReference>
<evidence type="ECO:0000313" key="9">
    <source>
        <dbReference type="EMBL" id="EAS46996.1"/>
    </source>
</evidence>
<evidence type="ECO:0000256" key="6">
    <source>
        <dbReference type="ARBA" id="ARBA00035292"/>
    </source>
</evidence>
<dbReference type="EMBL" id="AAPI01000004">
    <property type="protein sequence ID" value="EAS46996.1"/>
    <property type="molecule type" value="Genomic_DNA"/>
</dbReference>
<dbReference type="PROSITE" id="PS00651">
    <property type="entry name" value="RIBOSOMAL_L9"/>
    <property type="match status" value="1"/>
</dbReference>
<dbReference type="Gene3D" id="3.40.5.10">
    <property type="entry name" value="Ribosomal protein L9, N-terminal domain"/>
    <property type="match status" value="1"/>
</dbReference>
<evidence type="ECO:0000256" key="1">
    <source>
        <dbReference type="ARBA" id="ARBA00010605"/>
    </source>
</evidence>
<dbReference type="HOGENOM" id="CLU_078938_4_1_6"/>
<name>Q1YRP9_9GAMM</name>
<dbReference type="GO" id="GO:0003735">
    <property type="term" value="F:structural constituent of ribosome"/>
    <property type="evidence" value="ECO:0007669"/>
    <property type="project" value="InterPro"/>
</dbReference>
<proteinExistence type="inferred from homology"/>
<dbReference type="GO" id="GO:0006412">
    <property type="term" value="P:translation"/>
    <property type="evidence" value="ECO:0007669"/>
    <property type="project" value="UniProtKB-UniRule"/>
</dbReference>
<keyword evidence="10" id="KW-1185">Reference proteome</keyword>
<dbReference type="InterPro" id="IPR020069">
    <property type="entry name" value="Ribosomal_bL9_C"/>
</dbReference>
<comment type="similarity">
    <text evidence="1 7">Belongs to the bacterial ribosomal protein bL9 family.</text>
</comment>
<keyword evidence="3 7" id="KW-0694">RNA-binding</keyword>
<comment type="caution">
    <text evidence="9">The sequence shown here is derived from an EMBL/GenBank/DDBJ whole genome shotgun (WGS) entry which is preliminary data.</text>
</comment>
<dbReference type="Pfam" id="PF03948">
    <property type="entry name" value="Ribosomal_L9_C"/>
    <property type="match status" value="1"/>
</dbReference>
<organism evidence="9 10">
    <name type="scientific">gamma proteobacterium HTCC2207</name>
    <dbReference type="NCBI Taxonomy" id="314287"/>
    <lineage>
        <taxon>Bacteria</taxon>
        <taxon>Pseudomonadati</taxon>
        <taxon>Pseudomonadota</taxon>
        <taxon>Gammaproteobacteria</taxon>
        <taxon>Cellvibrionales</taxon>
        <taxon>Porticoccaceae</taxon>
        <taxon>SAR92 clade</taxon>
    </lineage>
</organism>
<feature type="domain" description="Ribosomal protein L9" evidence="8">
    <location>
        <begin position="13"/>
        <end position="40"/>
    </location>
</feature>
<dbReference type="InterPro" id="IPR020594">
    <property type="entry name" value="Ribosomal_bL9_bac/chp"/>
</dbReference>
<evidence type="ECO:0000313" key="10">
    <source>
        <dbReference type="Proteomes" id="UP000005555"/>
    </source>
</evidence>
<keyword evidence="2 7" id="KW-0699">rRNA-binding</keyword>
<dbReference type="InterPro" id="IPR020070">
    <property type="entry name" value="Ribosomal_bL9_N"/>
</dbReference>